<evidence type="ECO:0000313" key="10">
    <source>
        <dbReference type="Proteomes" id="UP000501830"/>
    </source>
</evidence>
<evidence type="ECO:0000256" key="6">
    <source>
        <dbReference type="ARBA" id="ARBA00023136"/>
    </source>
</evidence>
<dbReference type="GO" id="GO:0055085">
    <property type="term" value="P:transmembrane transport"/>
    <property type="evidence" value="ECO:0007669"/>
    <property type="project" value="InterPro"/>
</dbReference>
<evidence type="ECO:0000256" key="7">
    <source>
        <dbReference type="RuleBase" id="RU363032"/>
    </source>
</evidence>
<dbReference type="InterPro" id="IPR000515">
    <property type="entry name" value="MetI-like"/>
</dbReference>
<feature type="transmembrane region" description="Helical" evidence="7">
    <location>
        <begin position="258"/>
        <end position="276"/>
    </location>
</feature>
<keyword evidence="3" id="KW-1003">Cell membrane</keyword>
<feature type="transmembrane region" description="Helical" evidence="7">
    <location>
        <begin position="196"/>
        <end position="219"/>
    </location>
</feature>
<keyword evidence="2 7" id="KW-0813">Transport</keyword>
<evidence type="ECO:0000256" key="2">
    <source>
        <dbReference type="ARBA" id="ARBA00022448"/>
    </source>
</evidence>
<dbReference type="PANTHER" id="PTHR43744:SF6">
    <property type="entry name" value="ABC TRANSPORTER PERMEASE PROTEIN YESQ-RELATED"/>
    <property type="match status" value="1"/>
</dbReference>
<keyword evidence="4 7" id="KW-0812">Transmembrane</keyword>
<reference evidence="9 10" key="1">
    <citation type="journal article" date="2017" name="Int. J. Syst. Evol. Microbiol.">
        <title>Jeotgalibaca porci sp. nov. and Jeotgalibaca arthritidis sp. nov., isolated from pigs, and emended description of the genus Jeotgalibaca.</title>
        <authorList>
            <person name="Zamora L."/>
            <person name="Perez-Sancho M."/>
            <person name="Dominguez L."/>
            <person name="Fernandez-Garayzabal J.F."/>
            <person name="Vela A.I."/>
        </authorList>
    </citation>
    <scope>NUCLEOTIDE SEQUENCE [LARGE SCALE GENOMIC DNA]</scope>
    <source>
        <strain evidence="9 10">CCUG 69148</strain>
    </source>
</reference>
<organism evidence="9 10">
    <name type="scientific">Jeotgalibaca porci</name>
    <dbReference type="NCBI Taxonomy" id="1868793"/>
    <lineage>
        <taxon>Bacteria</taxon>
        <taxon>Bacillati</taxon>
        <taxon>Bacillota</taxon>
        <taxon>Bacilli</taxon>
        <taxon>Lactobacillales</taxon>
        <taxon>Carnobacteriaceae</taxon>
        <taxon>Jeotgalibaca</taxon>
    </lineage>
</organism>
<feature type="transmembrane region" description="Helical" evidence="7">
    <location>
        <begin position="121"/>
        <end position="143"/>
    </location>
</feature>
<dbReference type="AlphaFoldDB" id="A0A6G7WH11"/>
<feature type="transmembrane region" description="Helical" evidence="7">
    <location>
        <begin position="21"/>
        <end position="43"/>
    </location>
</feature>
<evidence type="ECO:0000256" key="1">
    <source>
        <dbReference type="ARBA" id="ARBA00004651"/>
    </source>
</evidence>
<dbReference type="Proteomes" id="UP000501830">
    <property type="component" value="Chromosome"/>
</dbReference>
<dbReference type="InterPro" id="IPR035906">
    <property type="entry name" value="MetI-like_sf"/>
</dbReference>
<dbReference type="Gene3D" id="1.10.3720.10">
    <property type="entry name" value="MetI-like"/>
    <property type="match status" value="1"/>
</dbReference>
<feature type="transmembrane region" description="Helical" evidence="7">
    <location>
        <begin position="155"/>
        <end position="175"/>
    </location>
</feature>
<evidence type="ECO:0000256" key="3">
    <source>
        <dbReference type="ARBA" id="ARBA00022475"/>
    </source>
</evidence>
<protein>
    <submittedName>
        <fullName evidence="9">Carbohydrate ABC transporter permease</fullName>
    </submittedName>
</protein>
<dbReference type="EMBL" id="CP049889">
    <property type="protein sequence ID" value="QIK51554.1"/>
    <property type="molecule type" value="Genomic_DNA"/>
</dbReference>
<comment type="subcellular location">
    <subcellularLocation>
        <location evidence="1 7">Cell membrane</location>
        <topology evidence="1 7">Multi-pass membrane protein</topology>
    </subcellularLocation>
</comment>
<gene>
    <name evidence="9" type="ORF">G7058_05475</name>
</gene>
<comment type="similarity">
    <text evidence="7">Belongs to the binding-protein-dependent transport system permease family.</text>
</comment>
<feature type="domain" description="ABC transmembrane type-1" evidence="8">
    <location>
        <begin position="84"/>
        <end position="276"/>
    </location>
</feature>
<sequence length="291" mass="33340">MEVTPSLSERRRAQKQKISSIIRYIILTVVAIVMLYPIIWLVGATFKENNEIFTSIGFIPKKIDFQAYIDGWYTKGDYTFTLYFINTFKYVIPKILFTIVSATVTAYGFARFDFPFKKVMFSLLMATMFLPQVVTRIPLYLFWKNLGMLDTYVPLVANSFFAQEPFFVFMLIQFLRSIPKDLDEAATVDGCNSFEVLWRILVPALKPALISCIIFQFVWSFSDFLGPLIYITSQENYPVSLALKLNVDPSTNTPWNQVFAMSLISLLPAIILFFSAQKYFVEGVTSSGIKG</sequence>
<dbReference type="RefSeq" id="WP_166062610.1">
    <property type="nucleotide sequence ID" value="NZ_CP049889.1"/>
</dbReference>
<evidence type="ECO:0000256" key="5">
    <source>
        <dbReference type="ARBA" id="ARBA00022989"/>
    </source>
</evidence>
<dbReference type="CDD" id="cd06261">
    <property type="entry name" value="TM_PBP2"/>
    <property type="match status" value="1"/>
</dbReference>
<dbReference type="PROSITE" id="PS50928">
    <property type="entry name" value="ABC_TM1"/>
    <property type="match status" value="1"/>
</dbReference>
<evidence type="ECO:0000313" key="9">
    <source>
        <dbReference type="EMBL" id="QIK51554.1"/>
    </source>
</evidence>
<dbReference type="SUPFAM" id="SSF161098">
    <property type="entry name" value="MetI-like"/>
    <property type="match status" value="1"/>
</dbReference>
<dbReference type="KEGG" id="jpo:G7058_05475"/>
<dbReference type="GO" id="GO:0005886">
    <property type="term" value="C:plasma membrane"/>
    <property type="evidence" value="ECO:0007669"/>
    <property type="project" value="UniProtKB-SubCell"/>
</dbReference>
<keyword evidence="10" id="KW-1185">Reference proteome</keyword>
<dbReference type="Pfam" id="PF00528">
    <property type="entry name" value="BPD_transp_1"/>
    <property type="match status" value="1"/>
</dbReference>
<dbReference type="GeneID" id="94552722"/>
<evidence type="ECO:0000256" key="4">
    <source>
        <dbReference type="ARBA" id="ARBA00022692"/>
    </source>
</evidence>
<accession>A0A6G7WH11</accession>
<keyword evidence="5 7" id="KW-1133">Transmembrane helix</keyword>
<evidence type="ECO:0000259" key="8">
    <source>
        <dbReference type="PROSITE" id="PS50928"/>
    </source>
</evidence>
<dbReference type="PANTHER" id="PTHR43744">
    <property type="entry name" value="ABC TRANSPORTER PERMEASE PROTEIN MG189-RELATED-RELATED"/>
    <property type="match status" value="1"/>
</dbReference>
<keyword evidence="6 7" id="KW-0472">Membrane</keyword>
<proteinExistence type="inferred from homology"/>
<name>A0A6G7WH11_9LACT</name>